<gene>
    <name evidence="1" type="ORF">N310_10319</name>
</gene>
<feature type="non-terminal residue" evidence="1">
    <location>
        <position position="106"/>
    </location>
</feature>
<reference evidence="1 2" key="1">
    <citation type="submission" date="2014-04" db="EMBL/GenBank/DDBJ databases">
        <title>Genome evolution of avian class.</title>
        <authorList>
            <person name="Zhang G."/>
            <person name="Li C."/>
        </authorList>
    </citation>
    <scope>NUCLEOTIDE SEQUENCE [LARGE SCALE GENOMIC DNA]</scope>
    <source>
        <strain evidence="1">BGI_N310</strain>
    </source>
</reference>
<evidence type="ECO:0000313" key="2">
    <source>
        <dbReference type="Proteomes" id="UP000053537"/>
    </source>
</evidence>
<dbReference type="Proteomes" id="UP000053537">
    <property type="component" value="Unassembled WGS sequence"/>
</dbReference>
<evidence type="ECO:0000313" key="1">
    <source>
        <dbReference type="EMBL" id="KFP79035.1"/>
    </source>
</evidence>
<dbReference type="EMBL" id="KK834512">
    <property type="protein sequence ID" value="KFP79035.1"/>
    <property type="molecule type" value="Genomic_DNA"/>
</dbReference>
<accession>A0A091MPY5</accession>
<organism evidence="1 2">
    <name type="scientific">Acanthisitta chloris</name>
    <name type="common">rifleman</name>
    <dbReference type="NCBI Taxonomy" id="57068"/>
    <lineage>
        <taxon>Eukaryota</taxon>
        <taxon>Metazoa</taxon>
        <taxon>Chordata</taxon>
        <taxon>Craniata</taxon>
        <taxon>Vertebrata</taxon>
        <taxon>Euteleostomi</taxon>
        <taxon>Archelosauria</taxon>
        <taxon>Archosauria</taxon>
        <taxon>Dinosauria</taxon>
        <taxon>Saurischia</taxon>
        <taxon>Theropoda</taxon>
        <taxon>Coelurosauria</taxon>
        <taxon>Aves</taxon>
        <taxon>Neognathae</taxon>
        <taxon>Neoaves</taxon>
        <taxon>Telluraves</taxon>
        <taxon>Australaves</taxon>
        <taxon>Passeriformes</taxon>
        <taxon>Acanthisittidae</taxon>
        <taxon>Acanthisitta</taxon>
    </lineage>
</organism>
<proteinExistence type="predicted"/>
<protein>
    <submittedName>
        <fullName evidence="1">Uncharacterized protein</fullName>
    </submittedName>
</protein>
<sequence length="106" mass="11513">LLDEQLTLNPHPKIGGIVVYERVSPQSYLKPIFPQFGKHFCHIGKLDGIKIKIPIGLGVHVINLDVAAVKTILLDLFGKSQKLILVDIILVEGPRGPDGVSEGILS</sequence>
<name>A0A091MPY5_9PASS</name>
<keyword evidence="2" id="KW-1185">Reference proteome</keyword>
<feature type="non-terminal residue" evidence="1">
    <location>
        <position position="1"/>
    </location>
</feature>
<dbReference type="AlphaFoldDB" id="A0A091MPY5"/>